<dbReference type="AlphaFoldDB" id="A0A176VJU4"/>
<name>A0A176VJU4_MARPO</name>
<reference evidence="2" key="1">
    <citation type="submission" date="2016-03" db="EMBL/GenBank/DDBJ databases">
        <title>Mechanisms controlling the formation of the plant cell surface in tip-growing cells are functionally conserved among land plants.</title>
        <authorList>
            <person name="Honkanen S."/>
            <person name="Jones V.A."/>
            <person name="Morieri G."/>
            <person name="Champion C."/>
            <person name="Hetherington A.J."/>
            <person name="Kelly S."/>
            <person name="Saint-Marcoux D."/>
            <person name="Proust H."/>
            <person name="Prescott H."/>
            <person name="Dolan L."/>
        </authorList>
    </citation>
    <scope>NUCLEOTIDE SEQUENCE [LARGE SCALE GENOMIC DNA]</scope>
    <source>
        <tissue evidence="2">Whole gametophyte</tissue>
    </source>
</reference>
<sequence>MIPTLFRRTLITVCRPANGRSGPLRYELMRPGPGLGRRDKGETDGTAVVVGVFPGAKEEGMGRISHQSGLGMRLSPREETTAECSDGVEPWRTGRLTRTEDEAEWEELGDGKRMRGRAESGNGEDMLWQGMIGMIEGDAWGAMGGWMGQGAGRAAGSVARLPGQEDKFGEA</sequence>
<dbReference type="EMBL" id="LVLJ01003592">
    <property type="protein sequence ID" value="OAE20622.1"/>
    <property type="molecule type" value="Genomic_DNA"/>
</dbReference>
<proteinExistence type="predicted"/>
<evidence type="ECO:0000313" key="2">
    <source>
        <dbReference type="EMBL" id="OAE20622.1"/>
    </source>
</evidence>
<feature type="region of interest" description="Disordered" evidence="1">
    <location>
        <begin position="63"/>
        <end position="89"/>
    </location>
</feature>
<accession>A0A176VJU4</accession>
<feature type="region of interest" description="Disordered" evidence="1">
    <location>
        <begin position="152"/>
        <end position="171"/>
    </location>
</feature>
<comment type="caution">
    <text evidence="2">The sequence shown here is derived from an EMBL/GenBank/DDBJ whole genome shotgun (WGS) entry which is preliminary data.</text>
</comment>
<gene>
    <name evidence="2" type="ORF">AXG93_517s1370</name>
</gene>
<evidence type="ECO:0000313" key="3">
    <source>
        <dbReference type="Proteomes" id="UP000077202"/>
    </source>
</evidence>
<organism evidence="2 3">
    <name type="scientific">Marchantia polymorpha subsp. ruderalis</name>
    <dbReference type="NCBI Taxonomy" id="1480154"/>
    <lineage>
        <taxon>Eukaryota</taxon>
        <taxon>Viridiplantae</taxon>
        <taxon>Streptophyta</taxon>
        <taxon>Embryophyta</taxon>
        <taxon>Marchantiophyta</taxon>
        <taxon>Marchantiopsida</taxon>
        <taxon>Marchantiidae</taxon>
        <taxon>Marchantiales</taxon>
        <taxon>Marchantiaceae</taxon>
        <taxon>Marchantia</taxon>
    </lineage>
</organism>
<evidence type="ECO:0000256" key="1">
    <source>
        <dbReference type="SAM" id="MobiDB-lite"/>
    </source>
</evidence>
<keyword evidence="3" id="KW-1185">Reference proteome</keyword>
<dbReference type="Proteomes" id="UP000077202">
    <property type="component" value="Unassembled WGS sequence"/>
</dbReference>
<protein>
    <submittedName>
        <fullName evidence="2">Uncharacterized protein</fullName>
    </submittedName>
</protein>